<dbReference type="GO" id="GO:0005524">
    <property type="term" value="F:ATP binding"/>
    <property type="evidence" value="ECO:0007669"/>
    <property type="project" value="UniProtKB-KW"/>
</dbReference>
<dbReference type="InterPro" id="IPR013568">
    <property type="entry name" value="SEFIR_dom"/>
</dbReference>
<evidence type="ECO:0000313" key="10">
    <source>
        <dbReference type="Proteomes" id="UP000199515"/>
    </source>
</evidence>
<dbReference type="InterPro" id="IPR011009">
    <property type="entry name" value="Kinase-like_dom_sf"/>
</dbReference>
<feature type="domain" description="SEFIR" evidence="8">
    <location>
        <begin position="10"/>
        <end position="151"/>
    </location>
</feature>
<reference evidence="9 10" key="1">
    <citation type="submission" date="2016-10" db="EMBL/GenBank/DDBJ databases">
        <authorList>
            <person name="de Groot N.N."/>
        </authorList>
    </citation>
    <scope>NUCLEOTIDE SEQUENCE [LARGE SCALE GENOMIC DNA]</scope>
    <source>
        <strain evidence="9 10">CPCC 202699</strain>
    </source>
</reference>
<evidence type="ECO:0000259" key="8">
    <source>
        <dbReference type="PROSITE" id="PS51534"/>
    </source>
</evidence>
<dbReference type="EC" id="2.7.11.1" evidence="1"/>
<keyword evidence="2" id="KW-0723">Serine/threonine-protein kinase</keyword>
<protein>
    <recommendedName>
        <fullName evidence="1">non-specific serine/threonine protein kinase</fullName>
        <ecNumber evidence="1">2.7.11.1</ecNumber>
    </recommendedName>
</protein>
<dbReference type="InterPro" id="IPR000719">
    <property type="entry name" value="Prot_kinase_dom"/>
</dbReference>
<keyword evidence="10" id="KW-1185">Reference proteome</keyword>
<dbReference type="PROSITE" id="PS51534">
    <property type="entry name" value="SEFIR"/>
    <property type="match status" value="1"/>
</dbReference>
<evidence type="ECO:0000259" key="7">
    <source>
        <dbReference type="PROSITE" id="PS50011"/>
    </source>
</evidence>
<dbReference type="GO" id="GO:0004674">
    <property type="term" value="F:protein serine/threonine kinase activity"/>
    <property type="evidence" value="ECO:0007669"/>
    <property type="project" value="UniProtKB-KW"/>
</dbReference>
<proteinExistence type="predicted"/>
<dbReference type="PANTHER" id="PTHR43289:SF6">
    <property type="entry name" value="SERINE_THREONINE-PROTEIN KINASE NEKL-3"/>
    <property type="match status" value="1"/>
</dbReference>
<keyword evidence="4" id="KW-0547">Nucleotide-binding</keyword>
<dbReference type="Pfam" id="PF08357">
    <property type="entry name" value="SEFIR"/>
    <property type="match status" value="1"/>
</dbReference>
<dbReference type="PROSITE" id="PS50011">
    <property type="entry name" value="PROTEIN_KINASE_DOM"/>
    <property type="match status" value="1"/>
</dbReference>
<evidence type="ECO:0000256" key="2">
    <source>
        <dbReference type="ARBA" id="ARBA00022527"/>
    </source>
</evidence>
<evidence type="ECO:0000256" key="6">
    <source>
        <dbReference type="ARBA" id="ARBA00022840"/>
    </source>
</evidence>
<evidence type="ECO:0000256" key="5">
    <source>
        <dbReference type="ARBA" id="ARBA00022777"/>
    </source>
</evidence>
<evidence type="ECO:0000256" key="4">
    <source>
        <dbReference type="ARBA" id="ARBA00022741"/>
    </source>
</evidence>
<keyword evidence="3" id="KW-0808">Transferase</keyword>
<organism evidence="9 10">
    <name type="scientific">Amycolatopsis xylanica</name>
    <dbReference type="NCBI Taxonomy" id="589385"/>
    <lineage>
        <taxon>Bacteria</taxon>
        <taxon>Bacillati</taxon>
        <taxon>Actinomycetota</taxon>
        <taxon>Actinomycetes</taxon>
        <taxon>Pseudonocardiales</taxon>
        <taxon>Pseudonocardiaceae</taxon>
        <taxon>Amycolatopsis</taxon>
    </lineage>
</organism>
<gene>
    <name evidence="9" type="ORF">SAMN05421504_105590</name>
</gene>
<keyword evidence="5" id="KW-0418">Kinase</keyword>
<evidence type="ECO:0000256" key="3">
    <source>
        <dbReference type="ARBA" id="ARBA00022679"/>
    </source>
</evidence>
<dbReference type="AlphaFoldDB" id="A0A1H3JYM5"/>
<accession>A0A1H3JYM5</accession>
<dbReference type="PANTHER" id="PTHR43289">
    <property type="entry name" value="MITOGEN-ACTIVATED PROTEIN KINASE KINASE KINASE 20-RELATED"/>
    <property type="match status" value="1"/>
</dbReference>
<dbReference type="EMBL" id="FNON01000005">
    <property type="protein sequence ID" value="SDY45047.1"/>
    <property type="molecule type" value="Genomic_DNA"/>
</dbReference>
<dbReference type="STRING" id="589385.SAMN05421504_105590"/>
<sequence>MPEPGEARRAPRVSVFYATDSPGHERQVLEFATFLRKGAGVDARLDKWEETERRDWVIWLGEQLKVADFVLFIASPEHKRLAETGVSAEHGHAHVAAAMLRDSVSGDLPGQTRRILPVLLPGHGTGEIPHFLFPNSTTKYVIPEFTLDGVASLLQALAGRPRHVLPPLGVFRPPPPDALFIASAAPAAPAGRVLAVGAETAIGATHYLVHAEDFEEEPTLDGAAVLRRARAMNLADPGEHVWLRQLEIKHESPAATEAFEALKREHKQLVAFDGRRKGLPRALGHVPDGHVTTLITAWPGPAGATLAADVPRPGEAADPMWACRLLWGLSDLCGAVAELHHRGVAHRALGPSAIVRRDDGGLALRDLGLAAWPQRPGEGPDLCRAPEQGRRHNAATGPWTDVYRLAALVYHLVTGYPPDPPLPMRTQAPWLAERVAAIVHAALDPAPAARPGLSDLAAALKAAQAFIV</sequence>
<name>A0A1H3JYM5_9PSEU</name>
<feature type="domain" description="Protein kinase" evidence="7">
    <location>
        <begin position="214"/>
        <end position="467"/>
    </location>
</feature>
<dbReference type="Proteomes" id="UP000199515">
    <property type="component" value="Unassembled WGS sequence"/>
</dbReference>
<dbReference type="SUPFAM" id="SSF56112">
    <property type="entry name" value="Protein kinase-like (PK-like)"/>
    <property type="match status" value="1"/>
</dbReference>
<keyword evidence="6" id="KW-0067">ATP-binding</keyword>
<dbReference type="Gene3D" id="3.40.50.11530">
    <property type="match status" value="1"/>
</dbReference>
<evidence type="ECO:0000256" key="1">
    <source>
        <dbReference type="ARBA" id="ARBA00012513"/>
    </source>
</evidence>
<dbReference type="Gene3D" id="1.10.510.10">
    <property type="entry name" value="Transferase(Phosphotransferase) domain 1"/>
    <property type="match status" value="1"/>
</dbReference>
<evidence type="ECO:0000313" key="9">
    <source>
        <dbReference type="EMBL" id="SDY45047.1"/>
    </source>
</evidence>